<dbReference type="EMBL" id="REGN01010216">
    <property type="protein sequence ID" value="RMZ99451.1"/>
    <property type="molecule type" value="Genomic_DNA"/>
</dbReference>
<evidence type="ECO:0000313" key="2">
    <source>
        <dbReference type="Proteomes" id="UP000276133"/>
    </source>
</evidence>
<accession>A0A3M7PK00</accession>
<name>A0A3M7PK00_BRAPC</name>
<organism evidence="1 2">
    <name type="scientific">Brachionus plicatilis</name>
    <name type="common">Marine rotifer</name>
    <name type="synonym">Brachionus muelleri</name>
    <dbReference type="NCBI Taxonomy" id="10195"/>
    <lineage>
        <taxon>Eukaryota</taxon>
        <taxon>Metazoa</taxon>
        <taxon>Spiralia</taxon>
        <taxon>Gnathifera</taxon>
        <taxon>Rotifera</taxon>
        <taxon>Eurotatoria</taxon>
        <taxon>Monogononta</taxon>
        <taxon>Pseudotrocha</taxon>
        <taxon>Ploima</taxon>
        <taxon>Brachionidae</taxon>
        <taxon>Brachionus</taxon>
    </lineage>
</organism>
<proteinExistence type="predicted"/>
<sequence>MIPFHFKCSQIFNFITNPIANVWNILPRKFVEPGAINEIILIILKLNFIIDQKPKSKLKRKKINSEAMVLICFDHFEHQKLIINFKLPKLDYFFQISK</sequence>
<evidence type="ECO:0000313" key="1">
    <source>
        <dbReference type="EMBL" id="RMZ99451.1"/>
    </source>
</evidence>
<dbReference type="AlphaFoldDB" id="A0A3M7PK00"/>
<gene>
    <name evidence="1" type="ORF">BpHYR1_034108</name>
</gene>
<reference evidence="1 2" key="1">
    <citation type="journal article" date="2018" name="Sci. Rep.">
        <title>Genomic signatures of local adaptation to the degree of environmental predictability in rotifers.</title>
        <authorList>
            <person name="Franch-Gras L."/>
            <person name="Hahn C."/>
            <person name="Garcia-Roger E.M."/>
            <person name="Carmona M.J."/>
            <person name="Serra M."/>
            <person name="Gomez A."/>
        </authorList>
    </citation>
    <scope>NUCLEOTIDE SEQUENCE [LARGE SCALE GENOMIC DNA]</scope>
    <source>
        <strain evidence="1">HYR1</strain>
    </source>
</reference>
<protein>
    <submittedName>
        <fullName evidence="1">Uncharacterized protein</fullName>
    </submittedName>
</protein>
<comment type="caution">
    <text evidence="1">The sequence shown here is derived from an EMBL/GenBank/DDBJ whole genome shotgun (WGS) entry which is preliminary data.</text>
</comment>
<dbReference type="Proteomes" id="UP000276133">
    <property type="component" value="Unassembled WGS sequence"/>
</dbReference>
<keyword evidence="2" id="KW-1185">Reference proteome</keyword>